<comment type="caution">
    <text evidence="1">The sequence shown here is derived from an EMBL/GenBank/DDBJ whole genome shotgun (WGS) entry which is preliminary data.</text>
</comment>
<dbReference type="RefSeq" id="WP_284327567.1">
    <property type="nucleotide sequence ID" value="NZ_BSUN01000001.1"/>
</dbReference>
<protein>
    <recommendedName>
        <fullName evidence="3">Tail terminator</fullName>
    </recommendedName>
</protein>
<evidence type="ECO:0000313" key="2">
    <source>
        <dbReference type="Proteomes" id="UP001157125"/>
    </source>
</evidence>
<accession>A0ABQ6IDE0</accession>
<proteinExistence type="predicted"/>
<name>A0ABQ6IDE0_9MICO</name>
<keyword evidence="2" id="KW-1185">Reference proteome</keyword>
<dbReference type="EMBL" id="BSUN01000001">
    <property type="protein sequence ID" value="GMA34739.1"/>
    <property type="molecule type" value="Genomic_DNA"/>
</dbReference>
<sequence length="117" mass="12363">MTLKAEREAIATALTDAGLRGWAWVPEAPVAPCAIVQPGSPYLSTEDEPFGSYKTRHLVSILAPVGTNEKVTDDLDALIETAMGALNVVEVSEPFGLTVNTAQYLAVNLTISGSVTF</sequence>
<dbReference type="Proteomes" id="UP001157125">
    <property type="component" value="Unassembled WGS sequence"/>
</dbReference>
<evidence type="ECO:0008006" key="3">
    <source>
        <dbReference type="Google" id="ProtNLM"/>
    </source>
</evidence>
<gene>
    <name evidence="1" type="ORF">GCM10025876_09430</name>
</gene>
<organism evidence="1 2">
    <name type="scientific">Demequina litorisediminis</name>
    <dbReference type="NCBI Taxonomy" id="1849022"/>
    <lineage>
        <taxon>Bacteria</taxon>
        <taxon>Bacillati</taxon>
        <taxon>Actinomycetota</taxon>
        <taxon>Actinomycetes</taxon>
        <taxon>Micrococcales</taxon>
        <taxon>Demequinaceae</taxon>
        <taxon>Demequina</taxon>
    </lineage>
</organism>
<reference evidence="2" key="1">
    <citation type="journal article" date="2019" name="Int. J. Syst. Evol. Microbiol.">
        <title>The Global Catalogue of Microorganisms (GCM) 10K type strain sequencing project: providing services to taxonomists for standard genome sequencing and annotation.</title>
        <authorList>
            <consortium name="The Broad Institute Genomics Platform"/>
            <consortium name="The Broad Institute Genome Sequencing Center for Infectious Disease"/>
            <person name="Wu L."/>
            <person name="Ma J."/>
        </authorList>
    </citation>
    <scope>NUCLEOTIDE SEQUENCE [LARGE SCALE GENOMIC DNA]</scope>
    <source>
        <strain evidence="2">NBRC 112299</strain>
    </source>
</reference>
<evidence type="ECO:0000313" key="1">
    <source>
        <dbReference type="EMBL" id="GMA34739.1"/>
    </source>
</evidence>